<organism evidence="3 4">
    <name type="scientific">Dibothriocephalus latus</name>
    <name type="common">Fish tapeworm</name>
    <name type="synonym">Diphyllobothrium latum</name>
    <dbReference type="NCBI Taxonomy" id="60516"/>
    <lineage>
        <taxon>Eukaryota</taxon>
        <taxon>Metazoa</taxon>
        <taxon>Spiralia</taxon>
        <taxon>Lophotrochozoa</taxon>
        <taxon>Platyhelminthes</taxon>
        <taxon>Cestoda</taxon>
        <taxon>Eucestoda</taxon>
        <taxon>Diphyllobothriidea</taxon>
        <taxon>Diphyllobothriidae</taxon>
        <taxon>Dibothriocephalus</taxon>
    </lineage>
</organism>
<gene>
    <name evidence="3" type="ORF">DILT_LOCUS4589</name>
</gene>
<protein>
    <submittedName>
        <fullName evidence="3">Uncharacterized protein</fullName>
    </submittedName>
</protein>
<feature type="signal peptide" evidence="2">
    <location>
        <begin position="1"/>
        <end position="18"/>
    </location>
</feature>
<evidence type="ECO:0000256" key="2">
    <source>
        <dbReference type="SAM" id="SignalP"/>
    </source>
</evidence>
<dbReference type="OrthoDB" id="2115465at2759"/>
<proteinExistence type="predicted"/>
<feature type="region of interest" description="Disordered" evidence="1">
    <location>
        <begin position="238"/>
        <end position="261"/>
    </location>
</feature>
<feature type="non-terminal residue" evidence="3">
    <location>
        <position position="297"/>
    </location>
</feature>
<evidence type="ECO:0000313" key="4">
    <source>
        <dbReference type="Proteomes" id="UP000281553"/>
    </source>
</evidence>
<feature type="region of interest" description="Disordered" evidence="1">
    <location>
        <begin position="278"/>
        <end position="297"/>
    </location>
</feature>
<name>A0A3P7LFP0_DIBLA</name>
<sequence>MLDMTVNLLLIFIMDVELVRIGTRPKTLEHWFKTLLSEGQGCAIVVHSFFQMPCPNDNFDDSNFHAFLKSGETVRTDTFALPAFTTVLVCLLAVGDVFGEFRDQLRILLQPAPDLCAQIQQSLHPSLVDVEGMTYSRLCAWETTVHLGPTSVLADEVVRKVRMRNTSAFKTGFCGSHFVLSYKKKQSTQVKPKHPSRIYITDVRIDWQLYRSRPDKGDAKLLDLCALFGEAFRPAHSRIPPPAAAEGNEEDRPPPSSEVDEFRPIRLILRPHEGQLVGKSPWAMTSEVPETDGLAGL</sequence>
<feature type="chain" id="PRO_5018328169" evidence="2">
    <location>
        <begin position="19"/>
        <end position="297"/>
    </location>
</feature>
<keyword evidence="4" id="KW-1185">Reference proteome</keyword>
<dbReference type="EMBL" id="UYRU01045739">
    <property type="protein sequence ID" value="VDN08758.1"/>
    <property type="molecule type" value="Genomic_DNA"/>
</dbReference>
<dbReference type="AlphaFoldDB" id="A0A3P7LFP0"/>
<evidence type="ECO:0000256" key="1">
    <source>
        <dbReference type="SAM" id="MobiDB-lite"/>
    </source>
</evidence>
<keyword evidence="2" id="KW-0732">Signal</keyword>
<dbReference type="Proteomes" id="UP000281553">
    <property type="component" value="Unassembled WGS sequence"/>
</dbReference>
<reference evidence="3 4" key="1">
    <citation type="submission" date="2018-11" db="EMBL/GenBank/DDBJ databases">
        <authorList>
            <consortium name="Pathogen Informatics"/>
        </authorList>
    </citation>
    <scope>NUCLEOTIDE SEQUENCE [LARGE SCALE GENOMIC DNA]</scope>
</reference>
<evidence type="ECO:0000313" key="3">
    <source>
        <dbReference type="EMBL" id="VDN08758.1"/>
    </source>
</evidence>
<accession>A0A3P7LFP0</accession>